<dbReference type="EMBL" id="BGZK01001503">
    <property type="protein sequence ID" value="GBP81285.1"/>
    <property type="molecule type" value="Genomic_DNA"/>
</dbReference>
<protein>
    <submittedName>
        <fullName evidence="2">Uncharacterized protein</fullName>
    </submittedName>
</protein>
<proteinExistence type="predicted"/>
<dbReference type="AlphaFoldDB" id="A0A4C1Z3T4"/>
<gene>
    <name evidence="2" type="ORF">EVAR_54315_1</name>
</gene>
<keyword evidence="3" id="KW-1185">Reference proteome</keyword>
<feature type="region of interest" description="Disordered" evidence="1">
    <location>
        <begin position="1"/>
        <end position="33"/>
    </location>
</feature>
<organism evidence="2 3">
    <name type="scientific">Eumeta variegata</name>
    <name type="common">Bagworm moth</name>
    <name type="synonym">Eumeta japonica</name>
    <dbReference type="NCBI Taxonomy" id="151549"/>
    <lineage>
        <taxon>Eukaryota</taxon>
        <taxon>Metazoa</taxon>
        <taxon>Ecdysozoa</taxon>
        <taxon>Arthropoda</taxon>
        <taxon>Hexapoda</taxon>
        <taxon>Insecta</taxon>
        <taxon>Pterygota</taxon>
        <taxon>Neoptera</taxon>
        <taxon>Endopterygota</taxon>
        <taxon>Lepidoptera</taxon>
        <taxon>Glossata</taxon>
        <taxon>Ditrysia</taxon>
        <taxon>Tineoidea</taxon>
        <taxon>Psychidae</taxon>
        <taxon>Oiketicinae</taxon>
        <taxon>Eumeta</taxon>
    </lineage>
</organism>
<sequence>MAKSSSASGLLDKLKGKARSKSTIEPSVTGPAASTSAIHNRLVIFYSDLVLNPNTPVVSREITLIELDPNPDLGSEPDSDTK</sequence>
<accession>A0A4C1Z3T4</accession>
<name>A0A4C1Z3T4_EUMVA</name>
<comment type="caution">
    <text evidence="2">The sequence shown here is derived from an EMBL/GenBank/DDBJ whole genome shotgun (WGS) entry which is preliminary data.</text>
</comment>
<evidence type="ECO:0000256" key="1">
    <source>
        <dbReference type="SAM" id="MobiDB-lite"/>
    </source>
</evidence>
<reference evidence="2 3" key="1">
    <citation type="journal article" date="2019" name="Commun. Biol.">
        <title>The bagworm genome reveals a unique fibroin gene that provides high tensile strength.</title>
        <authorList>
            <person name="Kono N."/>
            <person name="Nakamura H."/>
            <person name="Ohtoshi R."/>
            <person name="Tomita M."/>
            <person name="Numata K."/>
            <person name="Arakawa K."/>
        </authorList>
    </citation>
    <scope>NUCLEOTIDE SEQUENCE [LARGE SCALE GENOMIC DNA]</scope>
</reference>
<dbReference type="Proteomes" id="UP000299102">
    <property type="component" value="Unassembled WGS sequence"/>
</dbReference>
<feature type="compositionally biased region" description="Polar residues" evidence="1">
    <location>
        <begin position="21"/>
        <end position="33"/>
    </location>
</feature>
<evidence type="ECO:0000313" key="3">
    <source>
        <dbReference type="Proteomes" id="UP000299102"/>
    </source>
</evidence>
<evidence type="ECO:0000313" key="2">
    <source>
        <dbReference type="EMBL" id="GBP81285.1"/>
    </source>
</evidence>